<comment type="caution">
    <text evidence="2">The sequence shown here is derived from an EMBL/GenBank/DDBJ whole genome shotgun (WGS) entry which is preliminary data.</text>
</comment>
<evidence type="ECO:0000256" key="1">
    <source>
        <dbReference type="SAM" id="MobiDB-lite"/>
    </source>
</evidence>
<name>A0ABS0NN89_9ACTN</name>
<feature type="compositionally biased region" description="Low complexity" evidence="1">
    <location>
        <begin position="224"/>
        <end position="249"/>
    </location>
</feature>
<feature type="region of interest" description="Disordered" evidence="1">
    <location>
        <begin position="1"/>
        <end position="81"/>
    </location>
</feature>
<organism evidence="2 3">
    <name type="scientific">Streptomyces pactum</name>
    <dbReference type="NCBI Taxonomy" id="68249"/>
    <lineage>
        <taxon>Bacteria</taxon>
        <taxon>Bacillati</taxon>
        <taxon>Actinomycetota</taxon>
        <taxon>Actinomycetes</taxon>
        <taxon>Kitasatosporales</taxon>
        <taxon>Streptomycetaceae</taxon>
        <taxon>Streptomyces</taxon>
    </lineage>
</organism>
<protein>
    <submittedName>
        <fullName evidence="2">Uncharacterized protein</fullName>
    </submittedName>
</protein>
<evidence type="ECO:0000313" key="2">
    <source>
        <dbReference type="EMBL" id="MBH5336557.1"/>
    </source>
</evidence>
<proteinExistence type="predicted"/>
<keyword evidence="3" id="KW-1185">Reference proteome</keyword>
<dbReference type="EMBL" id="JACYXC010000001">
    <property type="protein sequence ID" value="MBH5336557.1"/>
    <property type="molecule type" value="Genomic_DNA"/>
</dbReference>
<accession>A0ABS0NN89</accession>
<sequence>MSALALATGCGGSDGDAEPRSSASGTAGHHGGGHQSPLQRLLLDQPDVAGYTVTEHRTPDPSGELPRSSDPRCAPLAHATGERLGPYARDVVARGISRAGEQGRGVTVTLASYPGDRARHALAALARAVRECRDGFEVTVRKTEVRYEKVRPGTTPPRGDRSLAYAMTAVSQGQKVLLNFTAVRSGRIIALFAGVNLKDYTAGHRIPQELIDKQVAKVERARRTAAPARPERTSGGTPAATGSTSTRPATDPERSGTSERSGGPERSASARPSPARDAAEREAGGKQARPSATATRPDKGSGTPAPPERTPGRGASTPGPTGPEPTTTTR</sequence>
<dbReference type="RefSeq" id="WP_197989951.1">
    <property type="nucleotide sequence ID" value="NZ_JACYXC010000001.1"/>
</dbReference>
<feature type="compositionally biased region" description="Low complexity" evidence="1">
    <location>
        <begin position="264"/>
        <end position="276"/>
    </location>
</feature>
<evidence type="ECO:0000313" key="3">
    <source>
        <dbReference type="Proteomes" id="UP000807371"/>
    </source>
</evidence>
<dbReference type="Proteomes" id="UP000807371">
    <property type="component" value="Unassembled WGS sequence"/>
</dbReference>
<feature type="region of interest" description="Disordered" evidence="1">
    <location>
        <begin position="221"/>
        <end position="330"/>
    </location>
</feature>
<reference evidence="2 3" key="1">
    <citation type="submission" date="2020-09" db="EMBL/GenBank/DDBJ databases">
        <title>Biosynthesis of the nuclear factor of activated T cells inhibitor NFAT-133 and its congeners in Streptomyces pactum.</title>
        <authorList>
            <person name="Zhou W."/>
            <person name="Posri P."/>
            <person name="Abugrain M.E."/>
            <person name="Weisberg A.J."/>
            <person name="Chang J.H."/>
            <person name="Mahmud T."/>
        </authorList>
    </citation>
    <scope>NUCLEOTIDE SEQUENCE [LARGE SCALE GENOMIC DNA]</scope>
    <source>
        <strain evidence="2 3">ATCC 27456</strain>
    </source>
</reference>
<gene>
    <name evidence="2" type="ORF">IHE55_17960</name>
</gene>